<dbReference type="EMBL" id="MU853349">
    <property type="protein sequence ID" value="KAK4110725.1"/>
    <property type="molecule type" value="Genomic_DNA"/>
</dbReference>
<proteinExistence type="predicted"/>
<evidence type="ECO:0000313" key="2">
    <source>
        <dbReference type="EMBL" id="KAK4110725.1"/>
    </source>
</evidence>
<organism evidence="2 3">
    <name type="scientific">Canariomyces notabilis</name>
    <dbReference type="NCBI Taxonomy" id="2074819"/>
    <lineage>
        <taxon>Eukaryota</taxon>
        <taxon>Fungi</taxon>
        <taxon>Dikarya</taxon>
        <taxon>Ascomycota</taxon>
        <taxon>Pezizomycotina</taxon>
        <taxon>Sordariomycetes</taxon>
        <taxon>Sordariomycetidae</taxon>
        <taxon>Sordariales</taxon>
        <taxon>Chaetomiaceae</taxon>
        <taxon>Canariomyces</taxon>
    </lineage>
</organism>
<protein>
    <submittedName>
        <fullName evidence="2">Uncharacterized protein</fullName>
    </submittedName>
</protein>
<dbReference type="Proteomes" id="UP001302812">
    <property type="component" value="Unassembled WGS sequence"/>
</dbReference>
<reference evidence="2" key="1">
    <citation type="journal article" date="2023" name="Mol. Phylogenet. Evol.">
        <title>Genome-scale phylogeny and comparative genomics of the fungal order Sordariales.</title>
        <authorList>
            <person name="Hensen N."/>
            <person name="Bonometti L."/>
            <person name="Westerberg I."/>
            <person name="Brannstrom I.O."/>
            <person name="Guillou S."/>
            <person name="Cros-Aarteil S."/>
            <person name="Calhoun S."/>
            <person name="Haridas S."/>
            <person name="Kuo A."/>
            <person name="Mondo S."/>
            <person name="Pangilinan J."/>
            <person name="Riley R."/>
            <person name="LaButti K."/>
            <person name="Andreopoulos B."/>
            <person name="Lipzen A."/>
            <person name="Chen C."/>
            <person name="Yan M."/>
            <person name="Daum C."/>
            <person name="Ng V."/>
            <person name="Clum A."/>
            <person name="Steindorff A."/>
            <person name="Ohm R.A."/>
            <person name="Martin F."/>
            <person name="Silar P."/>
            <person name="Natvig D.O."/>
            <person name="Lalanne C."/>
            <person name="Gautier V."/>
            <person name="Ament-Velasquez S.L."/>
            <person name="Kruys A."/>
            <person name="Hutchinson M.I."/>
            <person name="Powell A.J."/>
            <person name="Barry K."/>
            <person name="Miller A.N."/>
            <person name="Grigoriev I.V."/>
            <person name="Debuchy R."/>
            <person name="Gladieux P."/>
            <person name="Hiltunen Thoren M."/>
            <person name="Johannesson H."/>
        </authorList>
    </citation>
    <scope>NUCLEOTIDE SEQUENCE</scope>
    <source>
        <strain evidence="2">CBS 508.74</strain>
    </source>
</reference>
<gene>
    <name evidence="2" type="ORF">N656DRAFT_200798</name>
</gene>
<dbReference type="GeneID" id="89932986"/>
<feature type="region of interest" description="Disordered" evidence="1">
    <location>
        <begin position="49"/>
        <end position="78"/>
    </location>
</feature>
<dbReference type="RefSeq" id="XP_064668295.1">
    <property type="nucleotide sequence ID" value="XM_064808863.1"/>
</dbReference>
<name>A0AAN6TA20_9PEZI</name>
<evidence type="ECO:0000313" key="3">
    <source>
        <dbReference type="Proteomes" id="UP001302812"/>
    </source>
</evidence>
<sequence length="78" mass="8426">MYISQSTGFGCLLCCKLETTSSHRCFWQLPYRCSAPHVLQSLAAAVDEDEREKIPHIGSETNVGGDSGHTPGVTSKGE</sequence>
<reference evidence="2" key="2">
    <citation type="submission" date="2023-05" db="EMBL/GenBank/DDBJ databases">
        <authorList>
            <consortium name="Lawrence Berkeley National Laboratory"/>
            <person name="Steindorff A."/>
            <person name="Hensen N."/>
            <person name="Bonometti L."/>
            <person name="Westerberg I."/>
            <person name="Brannstrom I.O."/>
            <person name="Guillou S."/>
            <person name="Cros-Aarteil S."/>
            <person name="Calhoun S."/>
            <person name="Haridas S."/>
            <person name="Kuo A."/>
            <person name="Mondo S."/>
            <person name="Pangilinan J."/>
            <person name="Riley R."/>
            <person name="Labutti K."/>
            <person name="Andreopoulos B."/>
            <person name="Lipzen A."/>
            <person name="Chen C."/>
            <person name="Yanf M."/>
            <person name="Daum C."/>
            <person name="Ng V."/>
            <person name="Clum A."/>
            <person name="Ohm R."/>
            <person name="Martin F."/>
            <person name="Silar P."/>
            <person name="Natvig D."/>
            <person name="Lalanne C."/>
            <person name="Gautier V."/>
            <person name="Ament-Velasquez S.L."/>
            <person name="Kruys A."/>
            <person name="Hutchinson M.I."/>
            <person name="Powell A.J."/>
            <person name="Barry K."/>
            <person name="Miller A.N."/>
            <person name="Grigoriev I.V."/>
            <person name="Debuchy R."/>
            <person name="Gladieux P."/>
            <person name="Thoren M.H."/>
            <person name="Johannesson H."/>
        </authorList>
    </citation>
    <scope>NUCLEOTIDE SEQUENCE</scope>
    <source>
        <strain evidence="2">CBS 508.74</strain>
    </source>
</reference>
<keyword evidence="3" id="KW-1185">Reference proteome</keyword>
<evidence type="ECO:0000256" key="1">
    <source>
        <dbReference type="SAM" id="MobiDB-lite"/>
    </source>
</evidence>
<dbReference type="AlphaFoldDB" id="A0AAN6TA20"/>
<comment type="caution">
    <text evidence="2">The sequence shown here is derived from an EMBL/GenBank/DDBJ whole genome shotgun (WGS) entry which is preliminary data.</text>
</comment>
<accession>A0AAN6TA20</accession>